<dbReference type="SUPFAM" id="SSF51726">
    <property type="entry name" value="UROD/MetE-like"/>
    <property type="match status" value="1"/>
</dbReference>
<protein>
    <submittedName>
        <fullName evidence="2">Cobalamin-independent methionine synthase II family protein</fullName>
    </submittedName>
</protein>
<dbReference type="Proteomes" id="UP001370100">
    <property type="component" value="Unassembled WGS sequence"/>
</dbReference>
<sequence length="347" mass="39174">MSADREIHTEIAVTTTGGWARPGWWDVVEPAEAAGRFGPDDERELYDDYCRLAIDDQERCGLDIVTDGEHRRRGWIENITAALPGLELQPAPRRLGALGYDMLDVWKVTQPLDELAWMWDFVGEYRFLRAATDRRPRVGMPGPYGMTTELDFRDVYPSRKACAAALVPALRGHIRDLLDAGCDYIQLEEPITPAVADDDRTPASMVEIINQVVDGFDGCTFTVHICFGSFRRLPYAKRTYRWLFPTLLDANVHGFSLEFGGREMAEIDLVGQWDPGRILSAGLVDIKTHYAETPDDLVERLRTCLKYRAPEALEISTDCGLRRVPRNLALTKMTNAAEAARRVRRDG</sequence>
<reference evidence="2 3" key="1">
    <citation type="submission" date="2024-03" db="EMBL/GenBank/DDBJ databases">
        <title>Actinomycetospora sp. OC33-EN06, a novel actinomycete isolated from wild orchid (Aerides multiflora).</title>
        <authorList>
            <person name="Suriyachadkun C."/>
        </authorList>
    </citation>
    <scope>NUCLEOTIDE SEQUENCE [LARGE SCALE GENOMIC DNA]</scope>
    <source>
        <strain evidence="2 3">OC33-EN06</strain>
    </source>
</reference>
<gene>
    <name evidence="2" type="ORF">WCD41_20645</name>
</gene>
<name>A0ABU8N910_9PSEU</name>
<dbReference type="EMBL" id="JBBEGL010000005">
    <property type="protein sequence ID" value="MEJ2888880.1"/>
    <property type="molecule type" value="Genomic_DNA"/>
</dbReference>
<proteinExistence type="predicted"/>
<dbReference type="InterPro" id="IPR038071">
    <property type="entry name" value="UROD/MetE-like_sf"/>
</dbReference>
<dbReference type="RefSeq" id="WP_337715847.1">
    <property type="nucleotide sequence ID" value="NZ_JBBEGL010000005.1"/>
</dbReference>
<evidence type="ECO:0000259" key="1">
    <source>
        <dbReference type="Pfam" id="PF01717"/>
    </source>
</evidence>
<evidence type="ECO:0000313" key="2">
    <source>
        <dbReference type="EMBL" id="MEJ2888880.1"/>
    </source>
</evidence>
<accession>A0ABU8N910</accession>
<dbReference type="PANTHER" id="PTHR43844:SF1">
    <property type="entry name" value="METHIONINE SYNTHASE"/>
    <property type="match status" value="1"/>
</dbReference>
<feature type="domain" description="Cobalamin-independent methionine synthase MetE C-terminal/archaeal" evidence="1">
    <location>
        <begin position="35"/>
        <end position="341"/>
    </location>
</feature>
<comment type="caution">
    <text evidence="2">The sequence shown here is derived from an EMBL/GenBank/DDBJ whole genome shotgun (WGS) entry which is preliminary data.</text>
</comment>
<organism evidence="2 3">
    <name type="scientific">Actinomycetospora aeridis</name>
    <dbReference type="NCBI Taxonomy" id="3129231"/>
    <lineage>
        <taxon>Bacteria</taxon>
        <taxon>Bacillati</taxon>
        <taxon>Actinomycetota</taxon>
        <taxon>Actinomycetes</taxon>
        <taxon>Pseudonocardiales</taxon>
        <taxon>Pseudonocardiaceae</taxon>
        <taxon>Actinomycetospora</taxon>
    </lineage>
</organism>
<dbReference type="CDD" id="cd03311">
    <property type="entry name" value="CIMS_C_terminal_like"/>
    <property type="match status" value="1"/>
</dbReference>
<dbReference type="Pfam" id="PF01717">
    <property type="entry name" value="Meth_synt_2"/>
    <property type="match status" value="1"/>
</dbReference>
<evidence type="ECO:0000313" key="3">
    <source>
        <dbReference type="Proteomes" id="UP001370100"/>
    </source>
</evidence>
<dbReference type="InterPro" id="IPR002629">
    <property type="entry name" value="Met_Synth_C/arc"/>
</dbReference>
<dbReference type="Gene3D" id="3.20.20.210">
    <property type="match status" value="1"/>
</dbReference>
<dbReference type="PANTHER" id="PTHR43844">
    <property type="entry name" value="METHIONINE SYNTHASE"/>
    <property type="match status" value="1"/>
</dbReference>
<keyword evidence="3" id="KW-1185">Reference proteome</keyword>